<organism evidence="2 3">
    <name type="scientific">Telmatospirillum siberiense</name>
    <dbReference type="NCBI Taxonomy" id="382514"/>
    <lineage>
        <taxon>Bacteria</taxon>
        <taxon>Pseudomonadati</taxon>
        <taxon>Pseudomonadota</taxon>
        <taxon>Alphaproteobacteria</taxon>
        <taxon>Rhodospirillales</taxon>
        <taxon>Rhodospirillaceae</taxon>
        <taxon>Telmatospirillum</taxon>
    </lineage>
</organism>
<protein>
    <submittedName>
        <fullName evidence="2">Glyoxalase</fullName>
    </submittedName>
</protein>
<sequence length="181" mass="20320">MSRFFGEIRQVAYVVPDIEAAMRYWAEVLGIGPWFYAERVPVEKFHYKGQPSSPVTSVALANSGPLQIELIQQRNDAPTMYRDFLAAGHSGAQHVAYWTQSFDADLERLLAQGFTVGMQGEVGSNGRYVYFETEYHPGTVIELSEVAGPKGTLFRMIREAAQDWDGKDPIRPFPDLKTLKG</sequence>
<evidence type="ECO:0000313" key="2">
    <source>
        <dbReference type="EMBL" id="PKU22378.1"/>
    </source>
</evidence>
<dbReference type="Gene3D" id="3.10.180.10">
    <property type="entry name" value="2,3-Dihydroxybiphenyl 1,2-Dioxygenase, domain 1"/>
    <property type="match status" value="1"/>
</dbReference>
<proteinExistence type="predicted"/>
<dbReference type="RefSeq" id="WP_101252825.1">
    <property type="nucleotide sequence ID" value="NZ_PIUM01000033.1"/>
</dbReference>
<dbReference type="AlphaFoldDB" id="A0A2N3PPR8"/>
<gene>
    <name evidence="2" type="ORF">CWS72_22140</name>
</gene>
<keyword evidence="3" id="KW-1185">Reference proteome</keyword>
<name>A0A2N3PPR8_9PROT</name>
<feature type="domain" description="VOC" evidence="1">
    <location>
        <begin position="7"/>
        <end position="146"/>
    </location>
</feature>
<dbReference type="Proteomes" id="UP000233293">
    <property type="component" value="Unassembled WGS sequence"/>
</dbReference>
<dbReference type="SUPFAM" id="SSF54593">
    <property type="entry name" value="Glyoxalase/Bleomycin resistance protein/Dihydroxybiphenyl dioxygenase"/>
    <property type="match status" value="1"/>
</dbReference>
<dbReference type="EMBL" id="PIUM01000033">
    <property type="protein sequence ID" value="PKU22378.1"/>
    <property type="molecule type" value="Genomic_DNA"/>
</dbReference>
<reference evidence="3" key="1">
    <citation type="submission" date="2017-12" db="EMBL/GenBank/DDBJ databases">
        <title>Draft genome sequence of Telmatospirillum siberiense 26-4b1T, an acidotolerant peatland alphaproteobacterium potentially involved in sulfur cycling.</title>
        <authorList>
            <person name="Hausmann B."/>
            <person name="Pjevac P."/>
            <person name="Schreck K."/>
            <person name="Herbold C.W."/>
            <person name="Daims H."/>
            <person name="Wagner M."/>
            <person name="Pester M."/>
            <person name="Loy A."/>
        </authorList>
    </citation>
    <scope>NUCLEOTIDE SEQUENCE [LARGE SCALE GENOMIC DNA]</scope>
    <source>
        <strain evidence="3">26-4b1</strain>
    </source>
</reference>
<dbReference type="InterPro" id="IPR029068">
    <property type="entry name" value="Glyas_Bleomycin-R_OHBP_Dase"/>
</dbReference>
<accession>A0A2N3PPR8</accession>
<evidence type="ECO:0000313" key="3">
    <source>
        <dbReference type="Proteomes" id="UP000233293"/>
    </source>
</evidence>
<dbReference type="OrthoDB" id="9792173at2"/>
<dbReference type="InterPro" id="IPR037523">
    <property type="entry name" value="VOC_core"/>
</dbReference>
<comment type="caution">
    <text evidence="2">The sequence shown here is derived from an EMBL/GenBank/DDBJ whole genome shotgun (WGS) entry which is preliminary data.</text>
</comment>
<evidence type="ECO:0000259" key="1">
    <source>
        <dbReference type="PROSITE" id="PS51819"/>
    </source>
</evidence>
<dbReference type="Pfam" id="PF13669">
    <property type="entry name" value="Glyoxalase_4"/>
    <property type="match status" value="1"/>
</dbReference>
<dbReference type="PROSITE" id="PS51819">
    <property type="entry name" value="VOC"/>
    <property type="match status" value="1"/>
</dbReference>